<gene>
    <name evidence="3" type="ORF">CPE01_31470</name>
</gene>
<protein>
    <recommendedName>
        <fullName evidence="2">HNH nuclease domain-containing protein</fullName>
    </recommendedName>
</protein>
<reference evidence="3 4" key="1">
    <citation type="submission" date="2019-07" db="EMBL/GenBank/DDBJ databases">
        <title>Whole genome shotgun sequence of Cellulomonas persica NBRC 101101.</title>
        <authorList>
            <person name="Hosoyama A."/>
            <person name="Uohara A."/>
            <person name="Ohji S."/>
            <person name="Ichikawa N."/>
        </authorList>
    </citation>
    <scope>NUCLEOTIDE SEQUENCE [LARGE SCALE GENOMIC DNA]</scope>
    <source>
        <strain evidence="3 4">NBRC 101101</strain>
    </source>
</reference>
<dbReference type="OrthoDB" id="5176970at2"/>
<dbReference type="Gene3D" id="1.10.30.50">
    <property type="match status" value="1"/>
</dbReference>
<feature type="region of interest" description="Disordered" evidence="1">
    <location>
        <begin position="348"/>
        <end position="430"/>
    </location>
</feature>
<feature type="compositionally biased region" description="Basic residues" evidence="1">
    <location>
        <begin position="348"/>
        <end position="357"/>
    </location>
</feature>
<feature type="compositionally biased region" description="Basic and acidic residues" evidence="1">
    <location>
        <begin position="416"/>
        <end position="430"/>
    </location>
</feature>
<dbReference type="CDD" id="cd00085">
    <property type="entry name" value="HNHc"/>
    <property type="match status" value="1"/>
</dbReference>
<evidence type="ECO:0000256" key="1">
    <source>
        <dbReference type="SAM" id="MobiDB-lite"/>
    </source>
</evidence>
<feature type="compositionally biased region" description="Basic and acidic residues" evidence="1">
    <location>
        <begin position="622"/>
        <end position="636"/>
    </location>
</feature>
<dbReference type="AlphaFoldDB" id="A0A510UXK2"/>
<name>A0A510UXK2_9CELL</name>
<feature type="compositionally biased region" description="Basic and acidic residues" evidence="1">
    <location>
        <begin position="358"/>
        <end position="376"/>
    </location>
</feature>
<feature type="domain" description="HNH nuclease" evidence="2">
    <location>
        <begin position="481"/>
        <end position="534"/>
    </location>
</feature>
<dbReference type="EMBL" id="BJUA01000028">
    <property type="protein sequence ID" value="GEK19414.1"/>
    <property type="molecule type" value="Genomic_DNA"/>
</dbReference>
<evidence type="ECO:0000313" key="3">
    <source>
        <dbReference type="EMBL" id="GEK19414.1"/>
    </source>
</evidence>
<sequence length="651" mass="67816">MFESPTPLHASSGVPGGAAPVITGLSAVVDELVRLASSTQDAERWSGVERARVLALLDRLPALATSVRAPVLVAQQSAASDAGAAREFADLRARTIGGTRGQADLQVDTARALTRLAGVREAVLDRQVLEPHVEVLAKVLRTAGPAAGAFLSSPQGQAQVIELAHGSDARQFSRDLAVLAAAHDPASFEDEREAVRRARFLHLTHASDGTFLRGRLDPLAGSALQAALDATGHRPDDDRAPEQARADALTALARHALGGPAPRGSGTREPVGVAPDTRSAHAPSRASSAATVSLAGDDAAGHGPGGGVESEIDDEGEIDDGVVVATPGVVPQISLLVPAETWYAVRRRAQHHGHAERHRSGTTRDLDTPREQEHGARASTVRSDAPATGPGDLSAAEGDTDEHRDPQHGGRKHGTRERGSREQGVHEEGHVLVPATSEDGKVVSASELAAALCDCAMTRVVMDAQGVPLDVGRTKRMFTPAQRKAVVARDRVCAWNGCGVPPAYCQVHHVAWWHRDGGRTDLANAVLLCDFHHHEVHRLDLGITRELAPSPALAPAVHVAGETVLGATVLDGLLDGAVPGSTALGGTDVGRTDVGARSAGDVVGGGTSGGVAATAAGSRPRGRVERPRYTFRDRLGRTRNGPASTMTPLRT</sequence>
<accession>A0A510UXK2</accession>
<dbReference type="InterPro" id="IPR003615">
    <property type="entry name" value="HNH_nuc"/>
</dbReference>
<feature type="compositionally biased region" description="Low complexity" evidence="1">
    <location>
        <begin position="280"/>
        <end position="298"/>
    </location>
</feature>
<evidence type="ECO:0000313" key="4">
    <source>
        <dbReference type="Proteomes" id="UP000321386"/>
    </source>
</evidence>
<proteinExistence type="predicted"/>
<comment type="caution">
    <text evidence="3">The sequence shown here is derived from an EMBL/GenBank/DDBJ whole genome shotgun (WGS) entry which is preliminary data.</text>
</comment>
<dbReference type="Proteomes" id="UP000321386">
    <property type="component" value="Unassembled WGS sequence"/>
</dbReference>
<evidence type="ECO:0000259" key="2">
    <source>
        <dbReference type="SMART" id="SM00507"/>
    </source>
</evidence>
<organism evidence="3 4">
    <name type="scientific">Cellulomonas persica</name>
    <dbReference type="NCBI Taxonomy" id="76861"/>
    <lineage>
        <taxon>Bacteria</taxon>
        <taxon>Bacillati</taxon>
        <taxon>Actinomycetota</taxon>
        <taxon>Actinomycetes</taxon>
        <taxon>Micrococcales</taxon>
        <taxon>Cellulomonadaceae</taxon>
        <taxon>Cellulomonas</taxon>
    </lineage>
</organism>
<feature type="region of interest" description="Disordered" evidence="1">
    <location>
        <begin position="598"/>
        <end position="651"/>
    </location>
</feature>
<feature type="region of interest" description="Disordered" evidence="1">
    <location>
        <begin position="256"/>
        <end position="313"/>
    </location>
</feature>
<dbReference type="SMART" id="SM00507">
    <property type="entry name" value="HNHc"/>
    <property type="match status" value="1"/>
</dbReference>
<feature type="compositionally biased region" description="Polar residues" evidence="1">
    <location>
        <begin position="641"/>
        <end position="651"/>
    </location>
</feature>
<keyword evidence="4" id="KW-1185">Reference proteome</keyword>
<dbReference type="RefSeq" id="WP_146807774.1">
    <property type="nucleotide sequence ID" value="NZ_BJUA01000028.1"/>
</dbReference>